<name>A0A9N9UC52_9HYPO</name>
<organism evidence="2 3">
    <name type="scientific">Clonostachys byssicola</name>
    <dbReference type="NCBI Taxonomy" id="160290"/>
    <lineage>
        <taxon>Eukaryota</taxon>
        <taxon>Fungi</taxon>
        <taxon>Dikarya</taxon>
        <taxon>Ascomycota</taxon>
        <taxon>Pezizomycotina</taxon>
        <taxon>Sordariomycetes</taxon>
        <taxon>Hypocreomycetidae</taxon>
        <taxon>Hypocreales</taxon>
        <taxon>Bionectriaceae</taxon>
        <taxon>Clonostachys</taxon>
    </lineage>
</organism>
<dbReference type="Proteomes" id="UP000754883">
    <property type="component" value="Unassembled WGS sequence"/>
</dbReference>
<gene>
    <name evidence="2" type="ORF">CBYS24578_00014909</name>
</gene>
<feature type="compositionally biased region" description="Basic and acidic residues" evidence="1">
    <location>
        <begin position="64"/>
        <end position="74"/>
    </location>
</feature>
<sequence>MDYLFRRRFSKGKLPRADQADPKKPDGLLEAPPRTSTKVAAAKEPEQAGGSETGSTPGISPLSSDREPRARADRVISGGVCKARRTKPRFLPKSVPVISVTPDQKNDKKESLGGELCKARRTKPKFLPKSVPLAAAPEEDMAEKEGEKGGAEEEK</sequence>
<comment type="caution">
    <text evidence="2">The sequence shown here is derived from an EMBL/GenBank/DDBJ whole genome shotgun (WGS) entry which is preliminary data.</text>
</comment>
<evidence type="ECO:0000313" key="3">
    <source>
        <dbReference type="Proteomes" id="UP000754883"/>
    </source>
</evidence>
<feature type="compositionally biased region" description="Basic and acidic residues" evidence="1">
    <location>
        <begin position="15"/>
        <end position="27"/>
    </location>
</feature>
<dbReference type="AlphaFoldDB" id="A0A9N9UC52"/>
<dbReference type="OrthoDB" id="5153715at2759"/>
<evidence type="ECO:0000313" key="2">
    <source>
        <dbReference type="EMBL" id="CAG9987592.1"/>
    </source>
</evidence>
<feature type="region of interest" description="Disordered" evidence="1">
    <location>
        <begin position="1"/>
        <end position="155"/>
    </location>
</feature>
<evidence type="ECO:0000256" key="1">
    <source>
        <dbReference type="SAM" id="MobiDB-lite"/>
    </source>
</evidence>
<protein>
    <submittedName>
        <fullName evidence="2">Uncharacterized protein</fullName>
    </submittedName>
</protein>
<feature type="compositionally biased region" description="Basic and acidic residues" evidence="1">
    <location>
        <begin position="143"/>
        <end position="155"/>
    </location>
</feature>
<keyword evidence="3" id="KW-1185">Reference proteome</keyword>
<reference evidence="2" key="1">
    <citation type="submission" date="2021-10" db="EMBL/GenBank/DDBJ databases">
        <authorList>
            <person name="Piombo E."/>
        </authorList>
    </citation>
    <scope>NUCLEOTIDE SEQUENCE</scope>
</reference>
<feature type="compositionally biased region" description="Basic residues" evidence="1">
    <location>
        <begin position="1"/>
        <end position="14"/>
    </location>
</feature>
<dbReference type="EMBL" id="CABFNO020001436">
    <property type="protein sequence ID" value="CAG9987592.1"/>
    <property type="molecule type" value="Genomic_DNA"/>
</dbReference>
<feature type="compositionally biased region" description="Polar residues" evidence="1">
    <location>
        <begin position="53"/>
        <end position="63"/>
    </location>
</feature>
<proteinExistence type="predicted"/>
<accession>A0A9N9UC52</accession>